<accession>W9Z5N9</accession>
<dbReference type="HOGENOM" id="CLU_2512725_0_0_1"/>
<feature type="region of interest" description="Disordered" evidence="1">
    <location>
        <begin position="17"/>
        <end position="49"/>
    </location>
</feature>
<dbReference type="VEuPathDB" id="FungiDB:FOMG_19685"/>
<sequence>MGSGVFFHTAIHINQPNVPPQVENAEPRYKRQTSSSRVPCPPITSNRRKTEAHIQLENCTLKNAEHRAEYSEKRRHDFPAERTPG</sequence>
<dbReference type="EMBL" id="KI980764">
    <property type="protein sequence ID" value="EXK23553.1"/>
    <property type="molecule type" value="Genomic_DNA"/>
</dbReference>
<evidence type="ECO:0000256" key="1">
    <source>
        <dbReference type="SAM" id="MobiDB-lite"/>
    </source>
</evidence>
<evidence type="ECO:0000313" key="2">
    <source>
        <dbReference type="EMBL" id="EXK23553.1"/>
    </source>
</evidence>
<gene>
    <name evidence="2" type="ORF">FOMG_19685</name>
</gene>
<proteinExistence type="predicted"/>
<name>W9Z5N9_FUSOX</name>
<reference evidence="2" key="2">
    <citation type="submission" date="2014-02" db="EMBL/GenBank/DDBJ databases">
        <title>Annotation of the Genome Sequence of Fusarium oxysporum f. sp. melonis 26406.</title>
        <authorList>
            <consortium name="The Broad Institute Genomics Platform"/>
            <person name="Ma L.-J."/>
            <person name="Corby-Kistler H."/>
            <person name="Broz K."/>
            <person name="Gale L.R."/>
            <person name="Jonkers W."/>
            <person name="O'Donnell K."/>
            <person name="Ploetz R."/>
            <person name="Steinberg C."/>
            <person name="Schwartz D.C."/>
            <person name="VanEtten H."/>
            <person name="Zhou S."/>
            <person name="Young S.K."/>
            <person name="Zeng Q."/>
            <person name="Gargeya S."/>
            <person name="Fitzgerald M."/>
            <person name="Abouelleil A."/>
            <person name="Alvarado L."/>
            <person name="Chapman S.B."/>
            <person name="Gainer-Dewar J."/>
            <person name="Goldberg J."/>
            <person name="Griggs A."/>
            <person name="Gujja S."/>
            <person name="Hansen M."/>
            <person name="Howarth C."/>
            <person name="Imamovic A."/>
            <person name="Ireland A."/>
            <person name="Larimer J."/>
            <person name="McCowan C."/>
            <person name="Murphy C."/>
            <person name="Pearson M."/>
            <person name="Poon T.W."/>
            <person name="Priest M."/>
            <person name="Roberts A."/>
            <person name="Saif S."/>
            <person name="Shea T."/>
            <person name="Sykes S."/>
            <person name="Wortman J."/>
            <person name="Nusbaum C."/>
            <person name="Birren B."/>
        </authorList>
    </citation>
    <scope>NUCLEOTIDE SEQUENCE</scope>
    <source>
        <strain evidence="2">26406</strain>
    </source>
</reference>
<feature type="region of interest" description="Disordered" evidence="1">
    <location>
        <begin position="66"/>
        <end position="85"/>
    </location>
</feature>
<dbReference type="AlphaFoldDB" id="W9Z5N9"/>
<protein>
    <submittedName>
        <fullName evidence="2">Uncharacterized protein</fullName>
    </submittedName>
</protein>
<reference evidence="2" key="1">
    <citation type="submission" date="2012-04" db="EMBL/GenBank/DDBJ databases">
        <title>The Genome Sequence of Fusarium oxysporum melonis.</title>
        <authorList>
            <consortium name="The Broad Institute Genome Sequencing Platform"/>
            <person name="Ma L.-J."/>
            <person name="Gale L.R."/>
            <person name="Schwartz D.C."/>
            <person name="Zhou S."/>
            <person name="Corby-Kistler H."/>
            <person name="Young S.K."/>
            <person name="Zeng Q."/>
            <person name="Gargeya S."/>
            <person name="Fitzgerald M."/>
            <person name="Haas B."/>
            <person name="Abouelleil A."/>
            <person name="Alvarado L."/>
            <person name="Arachchi H.M."/>
            <person name="Berlin A."/>
            <person name="Brown A."/>
            <person name="Chapman S.B."/>
            <person name="Chen Z."/>
            <person name="Dunbar C."/>
            <person name="Freedman E."/>
            <person name="Gearin G."/>
            <person name="Goldberg J."/>
            <person name="Griggs A."/>
            <person name="Gujja S."/>
            <person name="Heiman D."/>
            <person name="Howarth C."/>
            <person name="Larson L."/>
            <person name="Lui A."/>
            <person name="MacDonald P.J.P."/>
            <person name="Montmayeur A."/>
            <person name="Murphy C."/>
            <person name="Neiman D."/>
            <person name="Pearson M."/>
            <person name="Priest M."/>
            <person name="Roberts A."/>
            <person name="Saif S."/>
            <person name="Shea T."/>
            <person name="Shenoy N."/>
            <person name="Sisk P."/>
            <person name="Stolte C."/>
            <person name="Sykes S."/>
            <person name="Wortman J."/>
            <person name="Nusbaum C."/>
            <person name="Birren B."/>
        </authorList>
    </citation>
    <scope>NUCLEOTIDE SEQUENCE</scope>
    <source>
        <strain evidence="2">26406</strain>
    </source>
</reference>
<dbReference type="Proteomes" id="UP000030703">
    <property type="component" value="Unassembled WGS sequence"/>
</dbReference>
<organism evidence="2">
    <name type="scientific">Fusarium oxysporum f. sp. melonis 26406</name>
    <dbReference type="NCBI Taxonomy" id="1089452"/>
    <lineage>
        <taxon>Eukaryota</taxon>
        <taxon>Fungi</taxon>
        <taxon>Dikarya</taxon>
        <taxon>Ascomycota</taxon>
        <taxon>Pezizomycotina</taxon>
        <taxon>Sordariomycetes</taxon>
        <taxon>Hypocreomycetidae</taxon>
        <taxon>Hypocreales</taxon>
        <taxon>Nectriaceae</taxon>
        <taxon>Fusarium</taxon>
        <taxon>Fusarium oxysporum species complex</taxon>
    </lineage>
</organism>